<name>A0A919TRY1_9ACTN</name>
<keyword evidence="3" id="KW-0804">Transcription</keyword>
<dbReference type="Gene3D" id="1.10.357.10">
    <property type="entry name" value="Tetracycline Repressor, domain 2"/>
    <property type="match status" value="1"/>
</dbReference>
<evidence type="ECO:0000259" key="5">
    <source>
        <dbReference type="PROSITE" id="PS50977"/>
    </source>
</evidence>
<keyword evidence="2 4" id="KW-0238">DNA-binding</keyword>
<evidence type="ECO:0000313" key="7">
    <source>
        <dbReference type="Proteomes" id="UP000623608"/>
    </source>
</evidence>
<evidence type="ECO:0000256" key="4">
    <source>
        <dbReference type="PROSITE-ProRule" id="PRU00335"/>
    </source>
</evidence>
<evidence type="ECO:0000256" key="2">
    <source>
        <dbReference type="ARBA" id="ARBA00023125"/>
    </source>
</evidence>
<keyword evidence="1" id="KW-0805">Transcription regulation</keyword>
<proteinExistence type="predicted"/>
<evidence type="ECO:0000256" key="1">
    <source>
        <dbReference type="ARBA" id="ARBA00023015"/>
    </source>
</evidence>
<evidence type="ECO:0000313" key="6">
    <source>
        <dbReference type="EMBL" id="GIF18830.1"/>
    </source>
</evidence>
<evidence type="ECO:0000256" key="3">
    <source>
        <dbReference type="ARBA" id="ARBA00023163"/>
    </source>
</evidence>
<gene>
    <name evidence="6" type="ORF">Ate02nite_15600</name>
</gene>
<sequence length="192" mass="21123">MSELRQERRRPRSDGIRSREAILAAAMALLCRRADVTVDEIASAAGVSRQTAYVHYPSRETLLRAVNDRLGTEAAAVLDPVEAMTGPVTEILARWLEGIWELVGRYPLLLSPALASLPACEQKPLTSRCFELLERGRHAGEIDSRTPTSWMVLVIMSLGYAAAQQVASRELTADEAGHLFRDSALRVCLPGR</sequence>
<dbReference type="InterPro" id="IPR001647">
    <property type="entry name" value="HTH_TetR"/>
</dbReference>
<dbReference type="GO" id="GO:0000976">
    <property type="term" value="F:transcription cis-regulatory region binding"/>
    <property type="evidence" value="ECO:0007669"/>
    <property type="project" value="TreeGrafter"/>
</dbReference>
<dbReference type="Pfam" id="PF00440">
    <property type="entry name" value="TetR_N"/>
    <property type="match status" value="1"/>
</dbReference>
<comment type="caution">
    <text evidence="6">The sequence shown here is derived from an EMBL/GenBank/DDBJ whole genome shotgun (WGS) entry which is preliminary data.</text>
</comment>
<dbReference type="AlphaFoldDB" id="A0A919TRY1"/>
<dbReference type="PANTHER" id="PTHR30055:SF234">
    <property type="entry name" value="HTH-TYPE TRANSCRIPTIONAL REGULATOR BETI"/>
    <property type="match status" value="1"/>
</dbReference>
<dbReference type="GO" id="GO:0003700">
    <property type="term" value="F:DNA-binding transcription factor activity"/>
    <property type="evidence" value="ECO:0007669"/>
    <property type="project" value="TreeGrafter"/>
</dbReference>
<dbReference type="InterPro" id="IPR009057">
    <property type="entry name" value="Homeodomain-like_sf"/>
</dbReference>
<dbReference type="InterPro" id="IPR050109">
    <property type="entry name" value="HTH-type_TetR-like_transc_reg"/>
</dbReference>
<reference evidence="6" key="1">
    <citation type="submission" date="2021-01" db="EMBL/GenBank/DDBJ databases">
        <title>Whole genome shotgun sequence of Actinoplanes tereljensis NBRC 105297.</title>
        <authorList>
            <person name="Komaki H."/>
            <person name="Tamura T."/>
        </authorList>
    </citation>
    <scope>NUCLEOTIDE SEQUENCE</scope>
    <source>
        <strain evidence="6">NBRC 105297</strain>
    </source>
</reference>
<feature type="domain" description="HTH tetR-type" evidence="5">
    <location>
        <begin position="16"/>
        <end position="74"/>
    </location>
</feature>
<dbReference type="EMBL" id="BOMY01000010">
    <property type="protein sequence ID" value="GIF18830.1"/>
    <property type="molecule type" value="Genomic_DNA"/>
</dbReference>
<dbReference type="Proteomes" id="UP000623608">
    <property type="component" value="Unassembled WGS sequence"/>
</dbReference>
<feature type="DNA-binding region" description="H-T-H motif" evidence="4">
    <location>
        <begin position="37"/>
        <end position="56"/>
    </location>
</feature>
<protein>
    <recommendedName>
        <fullName evidence="5">HTH tetR-type domain-containing protein</fullName>
    </recommendedName>
</protein>
<dbReference type="RefSeq" id="WP_275422807.1">
    <property type="nucleotide sequence ID" value="NZ_BOMY01000010.1"/>
</dbReference>
<dbReference type="SUPFAM" id="SSF46689">
    <property type="entry name" value="Homeodomain-like"/>
    <property type="match status" value="1"/>
</dbReference>
<keyword evidence="7" id="KW-1185">Reference proteome</keyword>
<organism evidence="6 7">
    <name type="scientific">Paractinoplanes tereljensis</name>
    <dbReference type="NCBI Taxonomy" id="571912"/>
    <lineage>
        <taxon>Bacteria</taxon>
        <taxon>Bacillati</taxon>
        <taxon>Actinomycetota</taxon>
        <taxon>Actinomycetes</taxon>
        <taxon>Micromonosporales</taxon>
        <taxon>Micromonosporaceae</taxon>
        <taxon>Paractinoplanes</taxon>
    </lineage>
</organism>
<accession>A0A919TRY1</accession>
<dbReference type="PROSITE" id="PS50977">
    <property type="entry name" value="HTH_TETR_2"/>
    <property type="match status" value="1"/>
</dbReference>
<dbReference type="PANTHER" id="PTHR30055">
    <property type="entry name" value="HTH-TYPE TRANSCRIPTIONAL REGULATOR RUTR"/>
    <property type="match status" value="1"/>
</dbReference>